<dbReference type="Pfam" id="PF04165">
    <property type="entry name" value="DUF401"/>
    <property type="match status" value="2"/>
</dbReference>
<feature type="transmembrane region" description="Helical" evidence="1">
    <location>
        <begin position="256"/>
        <end position="274"/>
    </location>
</feature>
<dbReference type="EMBL" id="FQXJ01000012">
    <property type="protein sequence ID" value="SHI24017.1"/>
    <property type="molecule type" value="Genomic_DNA"/>
</dbReference>
<reference evidence="3" key="1">
    <citation type="submission" date="2016-11" db="EMBL/GenBank/DDBJ databases">
        <authorList>
            <person name="Varghese N."/>
            <person name="Submissions S."/>
        </authorList>
    </citation>
    <scope>NUCLEOTIDE SEQUENCE [LARGE SCALE GENOMIC DNA]</scope>
    <source>
        <strain evidence="3">DSM 15449</strain>
    </source>
</reference>
<name>A0A1M5ZI93_9FIRM</name>
<feature type="transmembrane region" description="Helical" evidence="1">
    <location>
        <begin position="316"/>
        <end position="338"/>
    </location>
</feature>
<proteinExistence type="predicted"/>
<keyword evidence="1" id="KW-1133">Transmembrane helix</keyword>
<gene>
    <name evidence="2" type="ORF">SAMN02746098_03297</name>
</gene>
<dbReference type="PANTHER" id="PTHR39556:SF1">
    <property type="entry name" value="PROTEIN, PUTATIVE-RELATED"/>
    <property type="match status" value="1"/>
</dbReference>
<keyword evidence="1" id="KW-0812">Transmembrane</keyword>
<evidence type="ECO:0008006" key="4">
    <source>
        <dbReference type="Google" id="ProtNLM"/>
    </source>
</evidence>
<feature type="transmembrane region" description="Helical" evidence="1">
    <location>
        <begin position="286"/>
        <end position="304"/>
    </location>
</feature>
<feature type="transmembrane region" description="Helical" evidence="1">
    <location>
        <begin position="398"/>
        <end position="418"/>
    </location>
</feature>
<protein>
    <recommendedName>
        <fullName evidence="4">DUF401 family protein</fullName>
    </recommendedName>
</protein>
<dbReference type="PANTHER" id="PTHR39556">
    <property type="entry name" value="PROTEIN, PUTATIVE-RELATED"/>
    <property type="match status" value="1"/>
</dbReference>
<evidence type="ECO:0000313" key="3">
    <source>
        <dbReference type="Proteomes" id="UP000183954"/>
    </source>
</evidence>
<feature type="transmembrane region" description="Helical" evidence="1">
    <location>
        <begin position="345"/>
        <end position="361"/>
    </location>
</feature>
<feature type="transmembrane region" description="Helical" evidence="1">
    <location>
        <begin position="234"/>
        <end position="250"/>
    </location>
</feature>
<organism evidence="2 3">
    <name type="scientific">Desulfosporosinus lacus DSM 15449</name>
    <dbReference type="NCBI Taxonomy" id="1121420"/>
    <lineage>
        <taxon>Bacteria</taxon>
        <taxon>Bacillati</taxon>
        <taxon>Bacillota</taxon>
        <taxon>Clostridia</taxon>
        <taxon>Eubacteriales</taxon>
        <taxon>Desulfitobacteriaceae</taxon>
        <taxon>Desulfosporosinus</taxon>
    </lineage>
</organism>
<evidence type="ECO:0000313" key="2">
    <source>
        <dbReference type="EMBL" id="SHI24017.1"/>
    </source>
</evidence>
<sequence>MTVMLKILSTLFLVVWLLRRRVQIGHAMLAGSMILFLIASPTWEKASTALRATLLETSTWEVMLAMFFVMCLEFLLRTSGTIEGFMTSMKALLRSDRVLLVLMPAFLGLLPSLGGAMFSAPMVEHASKKYSLTSENKVTINYWFRHIWEYANPIVPALILGSQITSIPLGSLVTHMGGYTFLALILGCLFLLTGKKFRSQEQFKNQTELEVSASLETTLVDASEIRTSSRSMRYLLLALGPIIVNIILVVSFHFSAAVSMGVVVLGMVVILRIQREQVIRMLSKSFDLKLLWGILSIMLFQHTLTASGLVQELVALLQGVSLPISIMIGLCALMVGVLTGSPQGVVAITFPIVAVLAPGNVNTATTAYVMGIAGSMLSPAHLCLIVTGEYFKADIFKALRPVLFLEGIIVAIVILTQFI</sequence>
<dbReference type="AlphaFoldDB" id="A0A1M5ZI93"/>
<keyword evidence="3" id="KW-1185">Reference proteome</keyword>
<dbReference type="STRING" id="1121420.SAMN02746098_03297"/>
<evidence type="ECO:0000256" key="1">
    <source>
        <dbReference type="SAM" id="Phobius"/>
    </source>
</evidence>
<feature type="transmembrane region" description="Helical" evidence="1">
    <location>
        <begin position="60"/>
        <end position="77"/>
    </location>
</feature>
<feature type="transmembrane region" description="Helical" evidence="1">
    <location>
        <begin position="98"/>
        <end position="120"/>
    </location>
</feature>
<dbReference type="OrthoDB" id="367235at2"/>
<keyword evidence="1" id="KW-0472">Membrane</keyword>
<accession>A0A1M5ZI93</accession>
<feature type="transmembrane region" description="Helical" evidence="1">
    <location>
        <begin position="176"/>
        <end position="194"/>
    </location>
</feature>
<feature type="transmembrane region" description="Helical" evidence="1">
    <location>
        <begin position="367"/>
        <end position="386"/>
    </location>
</feature>
<dbReference type="Proteomes" id="UP000183954">
    <property type="component" value="Unassembled WGS sequence"/>
</dbReference>
<dbReference type="InterPro" id="IPR007294">
    <property type="entry name" value="DUF401"/>
</dbReference>